<protein>
    <recommendedName>
        <fullName evidence="18">Cytochrome P450</fullName>
    </recommendedName>
</protein>
<comment type="subcellular location">
    <subcellularLocation>
        <location evidence="3">Endoplasmic reticulum membrane</location>
        <topology evidence="3">Peripheral membrane protein</topology>
    </subcellularLocation>
    <subcellularLocation>
        <location evidence="2">Microsome membrane</location>
        <topology evidence="2">Peripheral membrane protein</topology>
    </subcellularLocation>
</comment>
<dbReference type="GO" id="GO:0016705">
    <property type="term" value="F:oxidoreductase activity, acting on paired donors, with incorporation or reduction of molecular oxygen"/>
    <property type="evidence" value="ECO:0007669"/>
    <property type="project" value="InterPro"/>
</dbReference>
<evidence type="ECO:0008006" key="18">
    <source>
        <dbReference type="Google" id="ProtNLM"/>
    </source>
</evidence>
<dbReference type="GO" id="GO:0020037">
    <property type="term" value="F:heme binding"/>
    <property type="evidence" value="ECO:0007669"/>
    <property type="project" value="InterPro"/>
</dbReference>
<evidence type="ECO:0000256" key="3">
    <source>
        <dbReference type="ARBA" id="ARBA00004406"/>
    </source>
</evidence>
<dbReference type="AlphaFoldDB" id="A0AAV7XC58"/>
<dbReference type="InterPro" id="IPR036396">
    <property type="entry name" value="Cyt_P450_sf"/>
</dbReference>
<comment type="cofactor">
    <cofactor evidence="1 13">
        <name>heme</name>
        <dbReference type="ChEBI" id="CHEBI:30413"/>
    </cofactor>
</comment>
<organism evidence="16 17">
    <name type="scientific">Megalurothrips usitatus</name>
    <name type="common">bean blossom thrips</name>
    <dbReference type="NCBI Taxonomy" id="439358"/>
    <lineage>
        <taxon>Eukaryota</taxon>
        <taxon>Metazoa</taxon>
        <taxon>Ecdysozoa</taxon>
        <taxon>Arthropoda</taxon>
        <taxon>Hexapoda</taxon>
        <taxon>Insecta</taxon>
        <taxon>Pterygota</taxon>
        <taxon>Neoptera</taxon>
        <taxon>Paraneoptera</taxon>
        <taxon>Thysanoptera</taxon>
        <taxon>Terebrantia</taxon>
        <taxon>Thripoidea</taxon>
        <taxon>Thripidae</taxon>
        <taxon>Megalurothrips</taxon>
    </lineage>
</organism>
<reference evidence="16" key="1">
    <citation type="submission" date="2022-12" db="EMBL/GenBank/DDBJ databases">
        <title>Chromosome-level genome assembly of the bean flower thrips Megalurothrips usitatus.</title>
        <authorList>
            <person name="Ma L."/>
            <person name="Liu Q."/>
            <person name="Li H."/>
            <person name="Cai W."/>
        </authorList>
    </citation>
    <scope>NUCLEOTIDE SEQUENCE</scope>
    <source>
        <strain evidence="16">Cailab_2022a</strain>
    </source>
</reference>
<gene>
    <name evidence="16" type="ORF">ONE63_002278</name>
</gene>
<evidence type="ECO:0000313" key="16">
    <source>
        <dbReference type="EMBL" id="KAJ1521947.1"/>
    </source>
</evidence>
<dbReference type="GO" id="GO:0004497">
    <property type="term" value="F:monooxygenase activity"/>
    <property type="evidence" value="ECO:0007669"/>
    <property type="project" value="UniProtKB-KW"/>
</dbReference>
<dbReference type="CDD" id="cd11056">
    <property type="entry name" value="CYP6-like"/>
    <property type="match status" value="1"/>
</dbReference>
<evidence type="ECO:0000256" key="4">
    <source>
        <dbReference type="ARBA" id="ARBA00010617"/>
    </source>
</evidence>
<dbReference type="GO" id="GO:0005789">
    <property type="term" value="C:endoplasmic reticulum membrane"/>
    <property type="evidence" value="ECO:0007669"/>
    <property type="project" value="UniProtKB-SubCell"/>
</dbReference>
<sequence>MAAFEVLAALVAVSAVIYYYLTSTADFWAKRGIPFIAPSPFFGSSKDFFFNKVFRGEIGRSFYNYAKEGGHKYVGVFLGRRPVLIPCDVDVVKTMLVKDFHYVTDRGMFYDRKREPLSANLFNLGGSEWKTLRAKLSPTFTTGKMKNMFYLVSECARGLEHFLEEEASKQRGSVEMNEALAKYSTDVIGSCAFGIEANSLKDPDAEFRTMGREVFTISRGRAFLQVIAESLPMLRRVLPLPLIKRNVSSFFTRTFNENVQYREQQKVVRHDFLDLLLQLKHSGADGSAGADSTGIDVDILPAQAFIFFLAGFETSSGATSACLMNLAQHQDVQDRLREEVDRVLAKHGGVMSYEALQEMKYMEQCLEETMRMFPALGLLPRVVTRDYQLPDCKATVPAGTRILIPVYAIHHDPEFYPEPSRFDPDRFTEDAKSSRPHYAYLPFGEGPRICIGMRFAWMQMKSALTVVLRSYKVTPNEHTVYPLKFDTKSFVSKIDGGAHVTLTRR</sequence>
<evidence type="ECO:0000256" key="8">
    <source>
        <dbReference type="ARBA" id="ARBA00022848"/>
    </source>
</evidence>
<dbReference type="InterPro" id="IPR001128">
    <property type="entry name" value="Cyt_P450"/>
</dbReference>
<keyword evidence="15" id="KW-1133">Transmembrane helix</keyword>
<feature type="transmembrane region" description="Helical" evidence="15">
    <location>
        <begin position="6"/>
        <end position="21"/>
    </location>
</feature>
<evidence type="ECO:0000256" key="1">
    <source>
        <dbReference type="ARBA" id="ARBA00001971"/>
    </source>
</evidence>
<accession>A0AAV7XC58</accession>
<evidence type="ECO:0000256" key="15">
    <source>
        <dbReference type="SAM" id="Phobius"/>
    </source>
</evidence>
<evidence type="ECO:0000256" key="2">
    <source>
        <dbReference type="ARBA" id="ARBA00004174"/>
    </source>
</evidence>
<evidence type="ECO:0000256" key="9">
    <source>
        <dbReference type="ARBA" id="ARBA00023002"/>
    </source>
</evidence>
<dbReference type="PROSITE" id="PS00086">
    <property type="entry name" value="CYTOCHROME_P450"/>
    <property type="match status" value="1"/>
</dbReference>
<keyword evidence="7" id="KW-0256">Endoplasmic reticulum</keyword>
<dbReference type="PANTHER" id="PTHR24292:SF54">
    <property type="entry name" value="CYP9F3-RELATED"/>
    <property type="match status" value="1"/>
</dbReference>
<comment type="similarity">
    <text evidence="4 14">Belongs to the cytochrome P450 family.</text>
</comment>
<evidence type="ECO:0000256" key="10">
    <source>
        <dbReference type="ARBA" id="ARBA00023004"/>
    </source>
</evidence>
<keyword evidence="5 13" id="KW-0349">Heme</keyword>
<keyword evidence="10 13" id="KW-0408">Iron</keyword>
<evidence type="ECO:0000256" key="11">
    <source>
        <dbReference type="ARBA" id="ARBA00023033"/>
    </source>
</evidence>
<keyword evidence="15" id="KW-0812">Transmembrane</keyword>
<evidence type="ECO:0000256" key="5">
    <source>
        <dbReference type="ARBA" id="ARBA00022617"/>
    </source>
</evidence>
<dbReference type="EMBL" id="JAPTSV010000012">
    <property type="protein sequence ID" value="KAJ1521947.1"/>
    <property type="molecule type" value="Genomic_DNA"/>
</dbReference>
<evidence type="ECO:0000256" key="12">
    <source>
        <dbReference type="ARBA" id="ARBA00023136"/>
    </source>
</evidence>
<name>A0AAV7XC58_9NEOP</name>
<dbReference type="InterPro" id="IPR017972">
    <property type="entry name" value="Cyt_P450_CS"/>
</dbReference>
<evidence type="ECO:0000256" key="6">
    <source>
        <dbReference type="ARBA" id="ARBA00022723"/>
    </source>
</evidence>
<dbReference type="InterPro" id="IPR002401">
    <property type="entry name" value="Cyt_P450_E_grp-I"/>
</dbReference>
<dbReference type="Proteomes" id="UP001075354">
    <property type="component" value="Chromosome 12"/>
</dbReference>
<keyword evidence="6 13" id="KW-0479">Metal-binding</keyword>
<keyword evidence="17" id="KW-1185">Reference proteome</keyword>
<evidence type="ECO:0000256" key="14">
    <source>
        <dbReference type="RuleBase" id="RU000461"/>
    </source>
</evidence>
<dbReference type="SUPFAM" id="SSF48264">
    <property type="entry name" value="Cytochrome P450"/>
    <property type="match status" value="1"/>
</dbReference>
<comment type="caution">
    <text evidence="16">The sequence shown here is derived from an EMBL/GenBank/DDBJ whole genome shotgun (WGS) entry which is preliminary data.</text>
</comment>
<dbReference type="PANTHER" id="PTHR24292">
    <property type="entry name" value="CYTOCHROME P450"/>
    <property type="match status" value="1"/>
</dbReference>
<dbReference type="Pfam" id="PF00067">
    <property type="entry name" value="p450"/>
    <property type="match status" value="1"/>
</dbReference>
<keyword evidence="9 14" id="KW-0560">Oxidoreductase</keyword>
<keyword evidence="8" id="KW-0492">Microsome</keyword>
<keyword evidence="12 15" id="KW-0472">Membrane</keyword>
<dbReference type="PRINTS" id="PR00463">
    <property type="entry name" value="EP450I"/>
</dbReference>
<proteinExistence type="inferred from homology"/>
<dbReference type="FunFam" id="1.10.630.10:FF:000042">
    <property type="entry name" value="Cytochrome P450"/>
    <property type="match status" value="1"/>
</dbReference>
<dbReference type="InterPro" id="IPR050476">
    <property type="entry name" value="Insect_CytP450_Detox"/>
</dbReference>
<dbReference type="Gene3D" id="1.10.630.10">
    <property type="entry name" value="Cytochrome P450"/>
    <property type="match status" value="1"/>
</dbReference>
<feature type="binding site" description="axial binding residue" evidence="13">
    <location>
        <position position="450"/>
    </location>
    <ligand>
        <name>heme</name>
        <dbReference type="ChEBI" id="CHEBI:30413"/>
    </ligand>
    <ligandPart>
        <name>Fe</name>
        <dbReference type="ChEBI" id="CHEBI:18248"/>
    </ligandPart>
</feature>
<keyword evidence="11 14" id="KW-0503">Monooxygenase</keyword>
<evidence type="ECO:0000256" key="13">
    <source>
        <dbReference type="PIRSR" id="PIRSR602401-1"/>
    </source>
</evidence>
<dbReference type="GO" id="GO:0005506">
    <property type="term" value="F:iron ion binding"/>
    <property type="evidence" value="ECO:0007669"/>
    <property type="project" value="InterPro"/>
</dbReference>
<dbReference type="PRINTS" id="PR00385">
    <property type="entry name" value="P450"/>
</dbReference>
<evidence type="ECO:0000313" key="17">
    <source>
        <dbReference type="Proteomes" id="UP001075354"/>
    </source>
</evidence>
<evidence type="ECO:0000256" key="7">
    <source>
        <dbReference type="ARBA" id="ARBA00022824"/>
    </source>
</evidence>